<keyword evidence="2" id="KW-0963">Cytoplasm</keyword>
<dbReference type="Proteomes" id="UP000276133">
    <property type="component" value="Unassembled WGS sequence"/>
</dbReference>
<gene>
    <name evidence="5" type="ORF">BpHYR1_024213</name>
</gene>
<dbReference type="SUPFAM" id="SSF50249">
    <property type="entry name" value="Nucleic acid-binding proteins"/>
    <property type="match status" value="1"/>
</dbReference>
<dbReference type="GO" id="GO:0003723">
    <property type="term" value="F:RNA binding"/>
    <property type="evidence" value="ECO:0007669"/>
    <property type="project" value="UniProtKB-KW"/>
</dbReference>
<dbReference type="OrthoDB" id="74319at2759"/>
<proteinExistence type="predicted"/>
<evidence type="ECO:0000256" key="3">
    <source>
        <dbReference type="ARBA" id="ARBA00022737"/>
    </source>
</evidence>
<reference evidence="5 6" key="1">
    <citation type="journal article" date="2018" name="Sci. Rep.">
        <title>Genomic signatures of local adaptation to the degree of environmental predictability in rotifers.</title>
        <authorList>
            <person name="Franch-Gras L."/>
            <person name="Hahn C."/>
            <person name="Garcia-Roger E.M."/>
            <person name="Carmona M.J."/>
            <person name="Serra M."/>
            <person name="Gomez A."/>
        </authorList>
    </citation>
    <scope>NUCLEOTIDE SEQUENCE [LARGE SCALE GENOMIC DNA]</scope>
    <source>
        <strain evidence="5">HYR1</strain>
    </source>
</reference>
<evidence type="ECO:0000256" key="2">
    <source>
        <dbReference type="ARBA" id="ARBA00022490"/>
    </source>
</evidence>
<evidence type="ECO:0000313" key="5">
    <source>
        <dbReference type="EMBL" id="RNA22908.1"/>
    </source>
</evidence>
<protein>
    <submittedName>
        <fullName evidence="5">Cold shock domain-containing E1 isoform X3</fullName>
    </submittedName>
</protein>
<dbReference type="PANTHER" id="PTHR12913:SF1">
    <property type="entry name" value="COLD SHOCK DOMAIN-CONTAINING PROTEIN E1"/>
    <property type="match status" value="1"/>
</dbReference>
<dbReference type="STRING" id="10195.A0A3M7RHZ1"/>
<evidence type="ECO:0000313" key="6">
    <source>
        <dbReference type="Proteomes" id="UP000276133"/>
    </source>
</evidence>
<comment type="caution">
    <text evidence="5">The sequence shown here is derived from an EMBL/GenBank/DDBJ whole genome shotgun (WGS) entry which is preliminary data.</text>
</comment>
<name>A0A3M7RHZ1_BRAPC</name>
<dbReference type="GO" id="GO:0005737">
    <property type="term" value="C:cytoplasm"/>
    <property type="evidence" value="ECO:0007669"/>
    <property type="project" value="UniProtKB-SubCell"/>
</dbReference>
<keyword evidence="6" id="KW-1185">Reference proteome</keyword>
<keyword evidence="4" id="KW-0694">RNA-binding</keyword>
<comment type="subcellular location">
    <subcellularLocation>
        <location evidence="1">Cytoplasm</location>
    </subcellularLocation>
</comment>
<dbReference type="Gene3D" id="2.40.50.140">
    <property type="entry name" value="Nucleic acid-binding proteins"/>
    <property type="match status" value="1"/>
</dbReference>
<sequence length="256" mass="28195">MLTTFVCCPGMQTKSPLPGLLKGKIVQVLRSHNQVSEQSGEYYGKIQVISESGKKEPSYQYGLFSLADRKISLRIGDIVSFQLIEGPDGSKKAFNVLVIQSSSTDQVERTEKQPRSKELKKGKIDSLKGHCGYIEYSSGSDLKIDFMDSKNVEIADVKAGDEVEFQISNRNGKLSATKIKKVGSSSTVVNKTDNQNEQRPGRLLNKLKSSNIDNQSGKQFIIIRGPINPDGKSKSFSKKFIERVPGAIPSDFSANQ</sequence>
<organism evidence="5 6">
    <name type="scientific">Brachionus plicatilis</name>
    <name type="common">Marine rotifer</name>
    <name type="synonym">Brachionus muelleri</name>
    <dbReference type="NCBI Taxonomy" id="10195"/>
    <lineage>
        <taxon>Eukaryota</taxon>
        <taxon>Metazoa</taxon>
        <taxon>Spiralia</taxon>
        <taxon>Gnathifera</taxon>
        <taxon>Rotifera</taxon>
        <taxon>Eurotatoria</taxon>
        <taxon>Monogononta</taxon>
        <taxon>Pseudotrocha</taxon>
        <taxon>Ploima</taxon>
        <taxon>Brachionidae</taxon>
        <taxon>Brachionus</taxon>
    </lineage>
</organism>
<dbReference type="InterPro" id="IPR012340">
    <property type="entry name" value="NA-bd_OB-fold"/>
</dbReference>
<evidence type="ECO:0000256" key="4">
    <source>
        <dbReference type="ARBA" id="ARBA00022884"/>
    </source>
</evidence>
<dbReference type="AlphaFoldDB" id="A0A3M7RHZ1"/>
<keyword evidence="3" id="KW-0677">Repeat</keyword>
<dbReference type="EMBL" id="REGN01003381">
    <property type="protein sequence ID" value="RNA22908.1"/>
    <property type="molecule type" value="Genomic_DNA"/>
</dbReference>
<evidence type="ECO:0000256" key="1">
    <source>
        <dbReference type="ARBA" id="ARBA00004496"/>
    </source>
</evidence>
<accession>A0A3M7RHZ1</accession>
<dbReference type="PANTHER" id="PTHR12913">
    <property type="entry name" value="UNR PROTEIN N-RAS UPSTREAM GENE PROTEIN"/>
    <property type="match status" value="1"/>
</dbReference>